<dbReference type="GeneID" id="20343920"/>
<gene>
    <name evidence="2" type="primary">20343920</name>
    <name evidence="1" type="ORF">GGTG_03462</name>
</gene>
<reference evidence="1" key="2">
    <citation type="submission" date="2010-07" db="EMBL/GenBank/DDBJ databases">
        <authorList>
            <consortium name="The Broad Institute Genome Sequencing Platform"/>
            <consortium name="Broad Institute Genome Sequencing Center for Infectious Disease"/>
            <person name="Ma L.-J."/>
            <person name="Dead R."/>
            <person name="Young S."/>
            <person name="Zeng Q."/>
            <person name="Koehrsen M."/>
            <person name="Alvarado L."/>
            <person name="Berlin A."/>
            <person name="Chapman S.B."/>
            <person name="Chen Z."/>
            <person name="Freedman E."/>
            <person name="Gellesch M."/>
            <person name="Goldberg J."/>
            <person name="Griggs A."/>
            <person name="Gujja S."/>
            <person name="Heilman E.R."/>
            <person name="Heiman D."/>
            <person name="Hepburn T."/>
            <person name="Howarth C."/>
            <person name="Jen D."/>
            <person name="Larson L."/>
            <person name="Mehta T."/>
            <person name="Neiman D."/>
            <person name="Pearson M."/>
            <person name="Roberts A."/>
            <person name="Saif S."/>
            <person name="Shea T."/>
            <person name="Shenoy N."/>
            <person name="Sisk P."/>
            <person name="Stolte C."/>
            <person name="Sykes S."/>
            <person name="Walk T."/>
            <person name="White J."/>
            <person name="Yandava C."/>
            <person name="Haas B."/>
            <person name="Nusbaum C."/>
            <person name="Birren B."/>
        </authorList>
    </citation>
    <scope>NUCLEOTIDE SEQUENCE</scope>
    <source>
        <strain evidence="1">R3-111a-1</strain>
    </source>
</reference>
<reference evidence="2" key="5">
    <citation type="submission" date="2018-04" db="UniProtKB">
        <authorList>
            <consortium name="EnsemblFungi"/>
        </authorList>
    </citation>
    <scope>IDENTIFICATION</scope>
    <source>
        <strain evidence="2">R3-111a-1</strain>
    </source>
</reference>
<evidence type="ECO:0000313" key="2">
    <source>
        <dbReference type="EnsemblFungi" id="EJT78361"/>
    </source>
</evidence>
<dbReference type="HOGENOM" id="CLU_581489_0_0_1"/>
<evidence type="ECO:0000313" key="1">
    <source>
        <dbReference type="EMBL" id="EJT78361.1"/>
    </source>
</evidence>
<dbReference type="eggNOG" id="ENOG502T6EC">
    <property type="taxonomic scope" value="Eukaryota"/>
</dbReference>
<dbReference type="Proteomes" id="UP000006039">
    <property type="component" value="Unassembled WGS sequence"/>
</dbReference>
<evidence type="ECO:0008006" key="4">
    <source>
        <dbReference type="Google" id="ProtNLM"/>
    </source>
</evidence>
<dbReference type="PANTHER" id="PTHR36847">
    <property type="entry name" value="AMIDOLIGASE ENZYME"/>
    <property type="match status" value="1"/>
</dbReference>
<dbReference type="STRING" id="644352.J3NQA5"/>
<accession>J3NQA5</accession>
<dbReference type="EMBL" id="GL385396">
    <property type="protein sequence ID" value="EJT78361.1"/>
    <property type="molecule type" value="Genomic_DNA"/>
</dbReference>
<organism evidence="1">
    <name type="scientific">Gaeumannomyces tritici (strain R3-111a-1)</name>
    <name type="common">Wheat and barley take-all root rot fungus</name>
    <name type="synonym">Gaeumannomyces graminis var. tritici</name>
    <dbReference type="NCBI Taxonomy" id="644352"/>
    <lineage>
        <taxon>Eukaryota</taxon>
        <taxon>Fungi</taxon>
        <taxon>Dikarya</taxon>
        <taxon>Ascomycota</taxon>
        <taxon>Pezizomycotina</taxon>
        <taxon>Sordariomycetes</taxon>
        <taxon>Sordariomycetidae</taxon>
        <taxon>Magnaporthales</taxon>
        <taxon>Magnaporthaceae</taxon>
        <taxon>Gaeumannomyces</taxon>
    </lineage>
</organism>
<dbReference type="AlphaFoldDB" id="J3NQA5"/>
<dbReference type="RefSeq" id="XP_009219506.1">
    <property type="nucleotide sequence ID" value="XM_009221242.1"/>
</dbReference>
<proteinExistence type="predicted"/>
<reference evidence="2" key="4">
    <citation type="journal article" date="2015" name="G3 (Bethesda)">
        <title>Genome sequences of three phytopathogenic species of the Magnaporthaceae family of fungi.</title>
        <authorList>
            <person name="Okagaki L.H."/>
            <person name="Nunes C.C."/>
            <person name="Sailsbery J."/>
            <person name="Clay B."/>
            <person name="Brown D."/>
            <person name="John T."/>
            <person name="Oh Y."/>
            <person name="Young N."/>
            <person name="Fitzgerald M."/>
            <person name="Haas B.J."/>
            <person name="Zeng Q."/>
            <person name="Young S."/>
            <person name="Adiconis X."/>
            <person name="Fan L."/>
            <person name="Levin J.Z."/>
            <person name="Mitchell T.K."/>
            <person name="Okubara P.A."/>
            <person name="Farman M.L."/>
            <person name="Kohn L.M."/>
            <person name="Birren B."/>
            <person name="Ma L.-J."/>
            <person name="Dean R.A."/>
        </authorList>
    </citation>
    <scope>NUCLEOTIDE SEQUENCE</scope>
    <source>
        <strain evidence="2">R3-111a-1</strain>
    </source>
</reference>
<sequence length="424" mass="47321">MAPSLPHSYMVGDFDCNIGVEFEFVVQGLRGGRPPSLDLEAPDSEQDKRVQEVRHVLRKANIRCYPPISRDSPAYFDNDDWDRGSGLLSGFLDESARKQGFEIQVPGPQRKYQFWMPHPDLSVIPDRFQTMAGPADDTKPSQGCEISSRVMRASDAAGEVTRVLGALRSDMKVCNTTTAGLHLHMSEPPSGDSPGGTVRTLTTRRLISLLVMIEGSMYKLCDPERLMSAHCKPVTESVRAIAVRGDPAKPLSKLGRQHISAALKNVDKQTMAYIWDESITHVDIPYFVSAPALRVKPIGNSDPELASNAFDFEFRYLEGTLDPILTCQWARVCCALFRIAATYSTDMFRLKMLELDRIITPDHPAWHRESRIPLKTSSLRDFLAALGIDNPATYIFWLEKLIANEQAMIARPIVDGFLAPLSEQ</sequence>
<dbReference type="OrthoDB" id="412402at2759"/>
<protein>
    <recommendedName>
        <fullName evidence="4">Amidoligase enzyme</fullName>
    </recommendedName>
</protein>
<evidence type="ECO:0000313" key="3">
    <source>
        <dbReference type="Proteomes" id="UP000006039"/>
    </source>
</evidence>
<dbReference type="Pfam" id="PF12224">
    <property type="entry name" value="Amidoligase_2"/>
    <property type="match status" value="1"/>
</dbReference>
<dbReference type="InterPro" id="IPR022025">
    <property type="entry name" value="Amidoligase_2"/>
</dbReference>
<dbReference type="EnsemblFungi" id="EJT78361">
    <property type="protein sequence ID" value="EJT78361"/>
    <property type="gene ID" value="GGTG_03462"/>
</dbReference>
<reference evidence="3" key="1">
    <citation type="submission" date="2010-07" db="EMBL/GenBank/DDBJ databases">
        <title>The genome sequence of Gaeumannomyces graminis var. tritici strain R3-111a-1.</title>
        <authorList>
            <consortium name="The Broad Institute Genome Sequencing Platform"/>
            <person name="Ma L.-J."/>
            <person name="Dead R."/>
            <person name="Young S."/>
            <person name="Zeng Q."/>
            <person name="Koehrsen M."/>
            <person name="Alvarado L."/>
            <person name="Berlin A."/>
            <person name="Chapman S.B."/>
            <person name="Chen Z."/>
            <person name="Freedman E."/>
            <person name="Gellesch M."/>
            <person name="Goldberg J."/>
            <person name="Griggs A."/>
            <person name="Gujja S."/>
            <person name="Heilman E.R."/>
            <person name="Heiman D."/>
            <person name="Hepburn T."/>
            <person name="Howarth C."/>
            <person name="Jen D."/>
            <person name="Larson L."/>
            <person name="Mehta T."/>
            <person name="Neiman D."/>
            <person name="Pearson M."/>
            <person name="Roberts A."/>
            <person name="Saif S."/>
            <person name="Shea T."/>
            <person name="Shenoy N."/>
            <person name="Sisk P."/>
            <person name="Stolte C."/>
            <person name="Sykes S."/>
            <person name="Walk T."/>
            <person name="White J."/>
            <person name="Yandava C."/>
            <person name="Haas B."/>
            <person name="Nusbaum C."/>
            <person name="Birren B."/>
        </authorList>
    </citation>
    <scope>NUCLEOTIDE SEQUENCE [LARGE SCALE GENOMIC DNA]</scope>
    <source>
        <strain evidence="3">R3-111a-1</strain>
    </source>
</reference>
<dbReference type="VEuPathDB" id="FungiDB:GGTG_03462"/>
<reference evidence="1" key="3">
    <citation type="submission" date="2010-09" db="EMBL/GenBank/DDBJ databases">
        <title>Annotation of Gaeumannomyces graminis var. tritici R3-111a-1.</title>
        <authorList>
            <consortium name="The Broad Institute Genome Sequencing Platform"/>
            <person name="Ma L.-J."/>
            <person name="Dead R."/>
            <person name="Young S.K."/>
            <person name="Zeng Q."/>
            <person name="Gargeya S."/>
            <person name="Fitzgerald M."/>
            <person name="Haas B."/>
            <person name="Abouelleil A."/>
            <person name="Alvarado L."/>
            <person name="Arachchi H.M."/>
            <person name="Berlin A."/>
            <person name="Brown A."/>
            <person name="Chapman S.B."/>
            <person name="Chen Z."/>
            <person name="Dunbar C."/>
            <person name="Freedman E."/>
            <person name="Gearin G."/>
            <person name="Gellesch M."/>
            <person name="Goldberg J."/>
            <person name="Griggs A."/>
            <person name="Gujja S."/>
            <person name="Heiman D."/>
            <person name="Howarth C."/>
            <person name="Larson L."/>
            <person name="Lui A."/>
            <person name="MacDonald P.J.P."/>
            <person name="Mehta T."/>
            <person name="Montmayeur A."/>
            <person name="Murphy C."/>
            <person name="Neiman D."/>
            <person name="Pearson M."/>
            <person name="Priest M."/>
            <person name="Roberts A."/>
            <person name="Saif S."/>
            <person name="Shea T."/>
            <person name="Shenoy N."/>
            <person name="Sisk P."/>
            <person name="Stolte C."/>
            <person name="Sykes S."/>
            <person name="Yandava C."/>
            <person name="Wortman J."/>
            <person name="Nusbaum C."/>
            <person name="Birren B."/>
        </authorList>
    </citation>
    <scope>NUCLEOTIDE SEQUENCE</scope>
    <source>
        <strain evidence="1">R3-111a-1</strain>
    </source>
</reference>
<keyword evidence="3" id="KW-1185">Reference proteome</keyword>
<dbReference type="PANTHER" id="PTHR36847:SF1">
    <property type="entry name" value="AMIDOLIGASE ENZYME"/>
    <property type="match status" value="1"/>
</dbReference>
<name>J3NQA5_GAET3</name>